<feature type="coiled-coil region" evidence="8">
    <location>
        <begin position="630"/>
        <end position="657"/>
    </location>
</feature>
<dbReference type="PANTHER" id="PTHR23168:SF0">
    <property type="entry name" value="MITOTIC SPINDLE ASSEMBLY CHECKPOINT PROTEIN MAD1"/>
    <property type="match status" value="1"/>
</dbReference>
<keyword evidence="5" id="KW-0498">Mitosis</keyword>
<evidence type="ECO:0000256" key="1">
    <source>
        <dbReference type="ARBA" id="ARBA00004123"/>
    </source>
</evidence>
<sequence length="765" mass="84354">MAARNQRPTYDFLVGAPSPSPPPQQQRAHQLRDTLRQSQAARPAAGLPSPVTDLSNEDLRAQLKTLQYELDTLKQDRAVTQLQQQQDVRDAQQRAAADFERAQAAERAAQAATRKADALARELHEHQTRAANERAELERKARAAQERAREADEEAQEAREERASAERGARHRLDEAEARLARVQEALEDARAELQGRAAELGRTQGALAKKEEEADALQSELVKLRSVSGDVGGYEMVKRQLSDQVAHIRRLEHANREQAAELAALHKQHRSVELVEEEKRGLENRLRAIDGLRRELAEAQLRCQVLEDERRAWSSYLETEGARESGDDELRFESPEDLARAYIRERLETASLLDRLGAVQPELSVREQNIRALEDEKAALKSELEKLHASQGGAAAAAAGEAADARARARLERQKALAIRENEYLRAQFKAFDAEASEFHADSFDEVKSARIQELEGLIDSYRKELETVHADLSKAEQQASQRQPPAAAVSAGTKRPLEDAANGDATTSDERVGELRRKNRHLQDALAKQQKKAGVLEADLRAAQAQLASLRASSRVRVLELRSNPTADAEALKLSTVTTLRAENRALREQLLLEGGGGDDAAAAAAETKENAGAGARRKPDAVPAASLAAAQAEMAELRAELAQRDKKAQRMREVWSAKSAEFREAVASLLGWRLEFMPSGRVRATSLFYPGGDAAAGEANNIVFDGENGTMKVSGGPQSRFAREIADHIAFWVEGKKEIPCFLAAMTLDFYENKYEGQKSGG</sequence>
<feature type="compositionally biased region" description="Low complexity" evidence="9">
    <location>
        <begin position="477"/>
        <end position="493"/>
    </location>
</feature>
<comment type="subcellular location">
    <subcellularLocation>
        <location evidence="1">Nucleus</location>
    </subcellularLocation>
</comment>
<name>A0A6A6NUX5_9PEZI</name>
<dbReference type="AlphaFoldDB" id="A0A6A6NUX5"/>
<keyword evidence="4" id="KW-0132">Cell division</keyword>
<evidence type="ECO:0000313" key="11">
    <source>
        <dbReference type="Proteomes" id="UP000799766"/>
    </source>
</evidence>
<evidence type="ECO:0000256" key="3">
    <source>
        <dbReference type="ARBA" id="ARBA00022019"/>
    </source>
</evidence>
<gene>
    <name evidence="10" type="ORF">BDY21DRAFT_380805</name>
</gene>
<dbReference type="Pfam" id="PF05557">
    <property type="entry name" value="MAD"/>
    <property type="match status" value="1"/>
</dbReference>
<evidence type="ECO:0000313" key="10">
    <source>
        <dbReference type="EMBL" id="KAF2455274.1"/>
    </source>
</evidence>
<dbReference type="EMBL" id="MU001687">
    <property type="protein sequence ID" value="KAF2455274.1"/>
    <property type="molecule type" value="Genomic_DNA"/>
</dbReference>
<dbReference type="SUPFAM" id="SSF75704">
    <property type="entry name" value="Mitotic arrest deficient-like 1, Mad1"/>
    <property type="match status" value="1"/>
</dbReference>
<feature type="region of interest" description="Disordered" evidence="9">
    <location>
        <begin position="128"/>
        <end position="173"/>
    </location>
</feature>
<dbReference type="Gene3D" id="3.30.457.60">
    <property type="match status" value="1"/>
</dbReference>
<dbReference type="Proteomes" id="UP000799766">
    <property type="component" value="Unassembled WGS sequence"/>
</dbReference>
<dbReference type="PANTHER" id="PTHR23168">
    <property type="entry name" value="MITOTIC SPINDLE ASSEMBLY CHECKPOINT PROTEIN MAD1 MITOTIC ARREST DEFICIENT-LIKE PROTEIN 1"/>
    <property type="match status" value="1"/>
</dbReference>
<evidence type="ECO:0000256" key="7">
    <source>
        <dbReference type="ARBA" id="ARBA00023306"/>
    </source>
</evidence>
<dbReference type="GO" id="GO:0000776">
    <property type="term" value="C:kinetochore"/>
    <property type="evidence" value="ECO:0007669"/>
    <property type="project" value="TreeGrafter"/>
</dbReference>
<keyword evidence="6" id="KW-0539">Nucleus</keyword>
<organism evidence="10 11">
    <name type="scientific">Lineolata rhizophorae</name>
    <dbReference type="NCBI Taxonomy" id="578093"/>
    <lineage>
        <taxon>Eukaryota</taxon>
        <taxon>Fungi</taxon>
        <taxon>Dikarya</taxon>
        <taxon>Ascomycota</taxon>
        <taxon>Pezizomycotina</taxon>
        <taxon>Dothideomycetes</taxon>
        <taxon>Dothideomycetes incertae sedis</taxon>
        <taxon>Lineolatales</taxon>
        <taxon>Lineolataceae</taxon>
        <taxon>Lineolata</taxon>
    </lineage>
</organism>
<keyword evidence="8" id="KW-0175">Coiled coil</keyword>
<feature type="region of interest" description="Disordered" evidence="9">
    <location>
        <begin position="1"/>
        <end position="55"/>
    </location>
</feature>
<dbReference type="GO" id="GO:0072686">
    <property type="term" value="C:mitotic spindle"/>
    <property type="evidence" value="ECO:0007669"/>
    <property type="project" value="TreeGrafter"/>
</dbReference>
<evidence type="ECO:0000256" key="9">
    <source>
        <dbReference type="SAM" id="MobiDB-lite"/>
    </source>
</evidence>
<dbReference type="GO" id="GO:0007094">
    <property type="term" value="P:mitotic spindle assembly checkpoint signaling"/>
    <property type="evidence" value="ECO:0007669"/>
    <property type="project" value="InterPro"/>
</dbReference>
<evidence type="ECO:0000256" key="8">
    <source>
        <dbReference type="SAM" id="Coils"/>
    </source>
</evidence>
<protein>
    <recommendedName>
        <fullName evidence="3">Spindle assembly checkpoint component MAD1</fullName>
    </recommendedName>
</protein>
<reference evidence="10" key="1">
    <citation type="journal article" date="2020" name="Stud. Mycol.">
        <title>101 Dothideomycetes genomes: a test case for predicting lifestyles and emergence of pathogens.</title>
        <authorList>
            <person name="Haridas S."/>
            <person name="Albert R."/>
            <person name="Binder M."/>
            <person name="Bloem J."/>
            <person name="Labutti K."/>
            <person name="Salamov A."/>
            <person name="Andreopoulos B."/>
            <person name="Baker S."/>
            <person name="Barry K."/>
            <person name="Bills G."/>
            <person name="Bluhm B."/>
            <person name="Cannon C."/>
            <person name="Castanera R."/>
            <person name="Culley D."/>
            <person name="Daum C."/>
            <person name="Ezra D."/>
            <person name="Gonzalez J."/>
            <person name="Henrissat B."/>
            <person name="Kuo A."/>
            <person name="Liang C."/>
            <person name="Lipzen A."/>
            <person name="Lutzoni F."/>
            <person name="Magnuson J."/>
            <person name="Mondo S."/>
            <person name="Nolan M."/>
            <person name="Ohm R."/>
            <person name="Pangilinan J."/>
            <person name="Park H.-J."/>
            <person name="Ramirez L."/>
            <person name="Alfaro M."/>
            <person name="Sun H."/>
            <person name="Tritt A."/>
            <person name="Yoshinaga Y."/>
            <person name="Zwiers L.-H."/>
            <person name="Turgeon B."/>
            <person name="Goodwin S."/>
            <person name="Spatafora J."/>
            <person name="Crous P."/>
            <person name="Grigoriev I."/>
        </authorList>
    </citation>
    <scope>NUCLEOTIDE SEQUENCE</scope>
    <source>
        <strain evidence="10">ATCC 16933</strain>
    </source>
</reference>
<feature type="coiled-coil region" evidence="8">
    <location>
        <begin position="364"/>
        <end position="429"/>
    </location>
</feature>
<keyword evidence="11" id="KW-1185">Reference proteome</keyword>
<evidence type="ECO:0000256" key="2">
    <source>
        <dbReference type="ARBA" id="ARBA00008029"/>
    </source>
</evidence>
<evidence type="ECO:0000256" key="5">
    <source>
        <dbReference type="ARBA" id="ARBA00022776"/>
    </source>
</evidence>
<dbReference type="Gene3D" id="1.20.5.170">
    <property type="match status" value="1"/>
</dbReference>
<dbReference type="OrthoDB" id="331602at2759"/>
<dbReference type="GO" id="GO:0051315">
    <property type="term" value="P:attachment of mitotic spindle microtubules to kinetochore"/>
    <property type="evidence" value="ECO:0007669"/>
    <property type="project" value="TreeGrafter"/>
</dbReference>
<dbReference type="GO" id="GO:0005635">
    <property type="term" value="C:nuclear envelope"/>
    <property type="evidence" value="ECO:0007669"/>
    <property type="project" value="TreeGrafter"/>
</dbReference>
<dbReference type="InterPro" id="IPR008672">
    <property type="entry name" value="Mad1"/>
</dbReference>
<evidence type="ECO:0000256" key="4">
    <source>
        <dbReference type="ARBA" id="ARBA00022618"/>
    </source>
</evidence>
<dbReference type="GO" id="GO:0051301">
    <property type="term" value="P:cell division"/>
    <property type="evidence" value="ECO:0007669"/>
    <property type="project" value="UniProtKB-KW"/>
</dbReference>
<accession>A0A6A6NUX5</accession>
<feature type="region of interest" description="Disordered" evidence="9">
    <location>
        <begin position="475"/>
        <end position="517"/>
    </location>
</feature>
<proteinExistence type="inferred from homology"/>
<keyword evidence="7" id="KW-0131">Cell cycle</keyword>
<evidence type="ECO:0000256" key="6">
    <source>
        <dbReference type="ARBA" id="ARBA00023242"/>
    </source>
</evidence>
<comment type="similarity">
    <text evidence="2">Belongs to the MAD1 family.</text>
</comment>
<dbReference type="Gene3D" id="6.10.250.90">
    <property type="match status" value="1"/>
</dbReference>